<proteinExistence type="predicted"/>
<dbReference type="AlphaFoldDB" id="A0A3R7MC54"/>
<name>A0A3R7MC54_TRYRA</name>
<protein>
    <submittedName>
        <fullName evidence="2">Uncharacterized protein</fullName>
    </submittedName>
</protein>
<feature type="region of interest" description="Disordered" evidence="1">
    <location>
        <begin position="71"/>
        <end position="128"/>
    </location>
</feature>
<feature type="compositionally biased region" description="Basic and acidic residues" evidence="1">
    <location>
        <begin position="71"/>
        <end position="83"/>
    </location>
</feature>
<dbReference type="RefSeq" id="XP_029237325.1">
    <property type="nucleotide sequence ID" value="XM_029382853.1"/>
</dbReference>
<evidence type="ECO:0000313" key="2">
    <source>
        <dbReference type="EMBL" id="RNF03137.1"/>
    </source>
</evidence>
<sequence length="154" mass="16265">MLRRGPEPGAVRRLAPAPSQPKSLPICLFLSAVRTGTPPPAPPRARLLGESEDLSGDSPFRAGRCGCGVLARKEPPPVHEHTAGPRRKRKARGEGRNTPIAMCGRGVGGGGVPPLTRQEPKRQREGQLRSNAVMKLPCGGGAWRCSCCAAALHD</sequence>
<keyword evidence="3" id="KW-1185">Reference proteome</keyword>
<organism evidence="2 3">
    <name type="scientific">Trypanosoma rangeli</name>
    <dbReference type="NCBI Taxonomy" id="5698"/>
    <lineage>
        <taxon>Eukaryota</taxon>
        <taxon>Discoba</taxon>
        <taxon>Euglenozoa</taxon>
        <taxon>Kinetoplastea</taxon>
        <taxon>Metakinetoplastina</taxon>
        <taxon>Trypanosomatida</taxon>
        <taxon>Trypanosomatidae</taxon>
        <taxon>Trypanosoma</taxon>
        <taxon>Herpetosoma</taxon>
    </lineage>
</organism>
<dbReference type="GeneID" id="40329928"/>
<comment type="caution">
    <text evidence="2">The sequence shown here is derived from an EMBL/GenBank/DDBJ whole genome shotgun (WGS) entry which is preliminary data.</text>
</comment>
<accession>A0A3R7MC54</accession>
<evidence type="ECO:0000256" key="1">
    <source>
        <dbReference type="SAM" id="MobiDB-lite"/>
    </source>
</evidence>
<dbReference type="Proteomes" id="UP000283634">
    <property type="component" value="Unassembled WGS sequence"/>
</dbReference>
<reference evidence="2 3" key="1">
    <citation type="journal article" date="2018" name="BMC Genomics">
        <title>Genomic comparison of Trypanosoma conorhini and Trypanosoma rangeli to Trypanosoma cruzi strains of high and low virulence.</title>
        <authorList>
            <person name="Bradwell K.R."/>
            <person name="Koparde V.N."/>
            <person name="Matveyev A.V."/>
            <person name="Serrano M.G."/>
            <person name="Alves J.M."/>
            <person name="Parikh H."/>
            <person name="Huang B."/>
            <person name="Lee V."/>
            <person name="Espinosa-Alvarez O."/>
            <person name="Ortiz P.A."/>
            <person name="Costa-Martins A.G."/>
            <person name="Teixeira M.M."/>
            <person name="Buck G.A."/>
        </authorList>
    </citation>
    <scope>NUCLEOTIDE SEQUENCE [LARGE SCALE GENOMIC DNA]</scope>
    <source>
        <strain evidence="2 3">AM80</strain>
    </source>
</reference>
<evidence type="ECO:0000313" key="3">
    <source>
        <dbReference type="Proteomes" id="UP000283634"/>
    </source>
</evidence>
<gene>
    <name evidence="2" type="ORF">TraAM80_05995</name>
</gene>
<feature type="compositionally biased region" description="Basic and acidic residues" evidence="1">
    <location>
        <begin position="118"/>
        <end position="127"/>
    </location>
</feature>
<dbReference type="EMBL" id="MKGL01000206">
    <property type="protein sequence ID" value="RNF03137.1"/>
    <property type="molecule type" value="Genomic_DNA"/>
</dbReference>
<feature type="region of interest" description="Disordered" evidence="1">
    <location>
        <begin position="35"/>
        <end position="59"/>
    </location>
</feature>